<organism evidence="3 4">
    <name type="scientific">Letharia columbiana</name>
    <dbReference type="NCBI Taxonomy" id="112416"/>
    <lineage>
        <taxon>Eukaryota</taxon>
        <taxon>Fungi</taxon>
        <taxon>Dikarya</taxon>
        <taxon>Ascomycota</taxon>
        <taxon>Pezizomycotina</taxon>
        <taxon>Lecanoromycetes</taxon>
        <taxon>OSLEUM clade</taxon>
        <taxon>Lecanoromycetidae</taxon>
        <taxon>Lecanorales</taxon>
        <taxon>Lecanorineae</taxon>
        <taxon>Parmeliaceae</taxon>
        <taxon>Letharia</taxon>
    </lineage>
</organism>
<name>A0A8H6L4I2_9LECA</name>
<dbReference type="OrthoDB" id="194443at2759"/>
<feature type="compositionally biased region" description="Low complexity" evidence="1">
    <location>
        <begin position="13"/>
        <end position="27"/>
    </location>
</feature>
<dbReference type="Pfam" id="PF00651">
    <property type="entry name" value="BTB"/>
    <property type="match status" value="1"/>
</dbReference>
<feature type="region of interest" description="Disordered" evidence="1">
    <location>
        <begin position="1"/>
        <end position="63"/>
    </location>
</feature>
<dbReference type="PANTHER" id="PTHR47843:SF2">
    <property type="entry name" value="BTB DOMAIN-CONTAINING PROTEIN"/>
    <property type="match status" value="1"/>
</dbReference>
<dbReference type="PANTHER" id="PTHR47843">
    <property type="entry name" value="BTB DOMAIN-CONTAINING PROTEIN-RELATED"/>
    <property type="match status" value="1"/>
</dbReference>
<dbReference type="InterPro" id="IPR000210">
    <property type="entry name" value="BTB/POZ_dom"/>
</dbReference>
<evidence type="ECO:0000256" key="1">
    <source>
        <dbReference type="SAM" id="MobiDB-lite"/>
    </source>
</evidence>
<comment type="caution">
    <text evidence="3">The sequence shown here is derived from an EMBL/GenBank/DDBJ whole genome shotgun (WGS) entry which is preliminary data.</text>
</comment>
<dbReference type="Proteomes" id="UP000578531">
    <property type="component" value="Unassembled WGS sequence"/>
</dbReference>
<evidence type="ECO:0000313" key="3">
    <source>
        <dbReference type="EMBL" id="KAF6235233.1"/>
    </source>
</evidence>
<dbReference type="EMBL" id="JACCJC010000025">
    <property type="protein sequence ID" value="KAF6235233.1"/>
    <property type="molecule type" value="Genomic_DNA"/>
</dbReference>
<dbReference type="AlphaFoldDB" id="A0A8H6L4I2"/>
<dbReference type="PROSITE" id="PS50097">
    <property type="entry name" value="BTB"/>
    <property type="match status" value="1"/>
</dbReference>
<dbReference type="Gene3D" id="3.30.710.10">
    <property type="entry name" value="Potassium Channel Kv1.1, Chain A"/>
    <property type="match status" value="1"/>
</dbReference>
<accession>A0A8H6L4I2</accession>
<feature type="domain" description="BTB" evidence="2">
    <location>
        <begin position="74"/>
        <end position="148"/>
    </location>
</feature>
<keyword evidence="4" id="KW-1185">Reference proteome</keyword>
<dbReference type="RefSeq" id="XP_037164604.1">
    <property type="nucleotide sequence ID" value="XM_037308338.1"/>
</dbReference>
<feature type="compositionally biased region" description="Basic residues" evidence="1">
    <location>
        <begin position="1"/>
        <end position="12"/>
    </location>
</feature>
<sequence>MPQTSRSHRRKSTTSTSTAGTGASSASSRKRKRTASTTPAGPPPNSSKRIKTETSAPTEPKLAKSVGKVSDSIYDTIIDFKIGESLTSFGIHRGLLWRTSSFFKEKLSSSETTEGGITARSIVMKNEDPDVFRRFTTWLYSKTIILESENYKTLPWEVIIQTYSFAERTRIPGLQNTCVDTVIKKRRDGGLFPAQGPVNTLWRYPGKVFRLRRLLLDLFATECNLSNALANNGSYHPRFLQGLVLTLYEMKGKRTMYNLVDFWQKRVNYYVDDNENPIPLD</sequence>
<reference evidence="3 4" key="1">
    <citation type="journal article" date="2020" name="Genomics">
        <title>Complete, high-quality genomes from long-read metagenomic sequencing of two wolf lichen thalli reveals enigmatic genome architecture.</title>
        <authorList>
            <person name="McKenzie S.K."/>
            <person name="Walston R.F."/>
            <person name="Allen J.L."/>
        </authorList>
    </citation>
    <scope>NUCLEOTIDE SEQUENCE [LARGE SCALE GENOMIC DNA]</scope>
    <source>
        <strain evidence="3">WasteWater2</strain>
    </source>
</reference>
<protein>
    <recommendedName>
        <fullName evidence="2">BTB domain-containing protein</fullName>
    </recommendedName>
</protein>
<dbReference type="SUPFAM" id="SSF54695">
    <property type="entry name" value="POZ domain"/>
    <property type="match status" value="1"/>
</dbReference>
<dbReference type="GeneID" id="59288088"/>
<gene>
    <name evidence="3" type="ORF">HO173_006427</name>
</gene>
<proteinExistence type="predicted"/>
<dbReference type="InterPro" id="IPR011333">
    <property type="entry name" value="SKP1/BTB/POZ_sf"/>
</dbReference>
<evidence type="ECO:0000313" key="4">
    <source>
        <dbReference type="Proteomes" id="UP000578531"/>
    </source>
</evidence>
<evidence type="ECO:0000259" key="2">
    <source>
        <dbReference type="PROSITE" id="PS50097"/>
    </source>
</evidence>